<organism evidence="6 7">
    <name type="scientific">Denitrificimonas caeni</name>
    <dbReference type="NCBI Taxonomy" id="521720"/>
    <lineage>
        <taxon>Bacteria</taxon>
        <taxon>Pseudomonadati</taxon>
        <taxon>Pseudomonadota</taxon>
        <taxon>Gammaproteobacteria</taxon>
        <taxon>Pseudomonadales</taxon>
        <taxon>Pseudomonadaceae</taxon>
        <taxon>Denitrificimonas</taxon>
    </lineage>
</organism>
<dbReference type="PROSITE" id="PS50305">
    <property type="entry name" value="SIRTUIN"/>
    <property type="match status" value="1"/>
</dbReference>
<feature type="binding site" evidence="3">
    <location>
        <begin position="14"/>
        <end position="33"/>
    </location>
    <ligand>
        <name>NAD(+)</name>
        <dbReference type="ChEBI" id="CHEBI:57540"/>
    </ligand>
</feature>
<feature type="binding site" evidence="3">
    <location>
        <position position="230"/>
    </location>
    <ligand>
        <name>NAD(+)</name>
        <dbReference type="ChEBI" id="CHEBI:57540"/>
    </ligand>
</feature>
<dbReference type="KEGG" id="dce:O6P33_09870"/>
<proteinExistence type="inferred from homology"/>
<dbReference type="GO" id="GO:0005737">
    <property type="term" value="C:cytoplasm"/>
    <property type="evidence" value="ECO:0007669"/>
    <property type="project" value="UniProtKB-SubCell"/>
</dbReference>
<evidence type="ECO:0000256" key="4">
    <source>
        <dbReference type="PROSITE-ProRule" id="PRU00236"/>
    </source>
</evidence>
<dbReference type="Proteomes" id="UP001212189">
    <property type="component" value="Chromosome"/>
</dbReference>
<dbReference type="InterPro" id="IPR027546">
    <property type="entry name" value="Sirtuin_class_III"/>
</dbReference>
<evidence type="ECO:0000259" key="5">
    <source>
        <dbReference type="PROSITE" id="PS50305"/>
    </source>
</evidence>
<dbReference type="GO" id="GO:0036054">
    <property type="term" value="F:protein-malonyllysine demalonylase activity"/>
    <property type="evidence" value="ECO:0007669"/>
    <property type="project" value="InterPro"/>
</dbReference>
<dbReference type="NCBIfam" id="NF001755">
    <property type="entry name" value="PRK00481.1-5"/>
    <property type="match status" value="1"/>
</dbReference>
<dbReference type="InterPro" id="IPR003000">
    <property type="entry name" value="Sirtuin"/>
</dbReference>
<protein>
    <recommendedName>
        <fullName evidence="3">NAD-dependent protein deacylase</fullName>
        <ecNumber evidence="3">2.3.1.286</ecNumber>
    </recommendedName>
    <alternativeName>
        <fullName evidence="3">Regulatory protein SIR2 homolog</fullName>
    </alternativeName>
</protein>
<evidence type="ECO:0000313" key="7">
    <source>
        <dbReference type="Proteomes" id="UP001212189"/>
    </source>
</evidence>
<dbReference type="GO" id="GO:0017136">
    <property type="term" value="F:histone deacetylase activity, NAD-dependent"/>
    <property type="evidence" value="ECO:0007669"/>
    <property type="project" value="TreeGrafter"/>
</dbReference>
<evidence type="ECO:0000256" key="3">
    <source>
        <dbReference type="HAMAP-Rule" id="MF_01121"/>
    </source>
</evidence>
<feature type="binding site" evidence="3">
    <location>
        <begin position="212"/>
        <end position="214"/>
    </location>
    <ligand>
        <name>NAD(+)</name>
        <dbReference type="ChEBI" id="CHEBI:57540"/>
    </ligand>
</feature>
<feature type="binding site" evidence="3">
    <location>
        <begin position="99"/>
        <end position="102"/>
    </location>
    <ligand>
        <name>NAD(+)</name>
        <dbReference type="ChEBI" id="CHEBI:57540"/>
    </ligand>
</feature>
<dbReference type="GO" id="GO:0070403">
    <property type="term" value="F:NAD+ binding"/>
    <property type="evidence" value="ECO:0007669"/>
    <property type="project" value="UniProtKB-UniRule"/>
</dbReference>
<dbReference type="PANTHER" id="PTHR11085:SF4">
    <property type="entry name" value="NAD-DEPENDENT PROTEIN DEACYLASE"/>
    <property type="match status" value="1"/>
</dbReference>
<dbReference type="GO" id="GO:0008270">
    <property type="term" value="F:zinc ion binding"/>
    <property type="evidence" value="ECO:0007669"/>
    <property type="project" value="UniProtKB-UniRule"/>
</dbReference>
<keyword evidence="1 6" id="KW-0808">Transferase</keyword>
<sequence>MKSSQPKNIVILTGAGISADSGIATFRAADGLWENHDIQEVATPEGYARNPELVQRFYNERRAQLLEPQIKPNPAHFALAELEAHYASNALGHVTVVTQNIDDLHQRAGSKNVLHMHGELLKLRCVKSEEVVGWRSSQPVTTADRCQCCATPQPLRPHIVWFGEMPFYLEEIDYRLNQADLFVAIGTSGNVYPAAGFVASARRLGLPTVEFNLEAGSNASQFQQAIYGRAAVTVPQWVDALVRR</sequence>
<comment type="function">
    <text evidence="3">NAD-dependent lysine deacetylase and desuccinylase that specifically removes acetyl and succinyl groups on target proteins. Modulates the activities of several proteins which are inactive in their acylated form.</text>
</comment>
<dbReference type="AlphaFoldDB" id="A0AAF0AIR3"/>
<dbReference type="Pfam" id="PF02146">
    <property type="entry name" value="SIR2"/>
    <property type="match status" value="1"/>
</dbReference>
<dbReference type="EMBL" id="CP114976">
    <property type="protein sequence ID" value="WBE24670.1"/>
    <property type="molecule type" value="Genomic_DNA"/>
</dbReference>
<keyword evidence="2 3" id="KW-0520">NAD</keyword>
<dbReference type="Gene3D" id="3.30.1600.10">
    <property type="entry name" value="SIR2/SIRT2 'Small Domain"/>
    <property type="match status" value="1"/>
</dbReference>
<comment type="domain">
    <text evidence="3">2 residues (Tyr-58 and Arg-61) present in a large hydrophobic pocket are probably involved in substrate specificity. They are important for desuccinylation activity, but dispensable for deacetylation activity.</text>
</comment>
<keyword evidence="6" id="KW-0012">Acyltransferase</keyword>
<evidence type="ECO:0000256" key="2">
    <source>
        <dbReference type="ARBA" id="ARBA00023027"/>
    </source>
</evidence>
<keyword evidence="7" id="KW-1185">Reference proteome</keyword>
<keyword evidence="3" id="KW-0479">Metal-binding</keyword>
<dbReference type="RefSeq" id="WP_269817613.1">
    <property type="nucleotide sequence ID" value="NZ_CP114976.1"/>
</dbReference>
<dbReference type="InterPro" id="IPR029035">
    <property type="entry name" value="DHS-like_NAD/FAD-binding_dom"/>
</dbReference>
<dbReference type="InterPro" id="IPR026590">
    <property type="entry name" value="Ssirtuin_cat_dom"/>
</dbReference>
<accession>A0AAF0AIR3</accession>
<feature type="active site" description="Proton acceptor" evidence="3">
    <location>
        <position position="117"/>
    </location>
</feature>
<feature type="domain" description="Deacetylase sirtuin-type" evidence="5">
    <location>
        <begin position="1"/>
        <end position="244"/>
    </location>
</feature>
<evidence type="ECO:0000256" key="1">
    <source>
        <dbReference type="ARBA" id="ARBA00022679"/>
    </source>
</evidence>
<name>A0AAF0AIR3_9GAMM</name>
<dbReference type="InterPro" id="IPR026591">
    <property type="entry name" value="Sirtuin_cat_small_dom_sf"/>
</dbReference>
<comment type="catalytic activity">
    <reaction evidence="3">
        <text>N(6)-succinyl-L-lysyl-[protein] + NAD(+) + H2O = 2''-O-succinyl-ADP-D-ribose + nicotinamide + L-lysyl-[protein]</text>
        <dbReference type="Rhea" id="RHEA:47668"/>
        <dbReference type="Rhea" id="RHEA-COMP:9752"/>
        <dbReference type="Rhea" id="RHEA-COMP:11877"/>
        <dbReference type="ChEBI" id="CHEBI:15377"/>
        <dbReference type="ChEBI" id="CHEBI:17154"/>
        <dbReference type="ChEBI" id="CHEBI:29969"/>
        <dbReference type="ChEBI" id="CHEBI:57540"/>
        <dbReference type="ChEBI" id="CHEBI:87830"/>
        <dbReference type="ChEBI" id="CHEBI:87832"/>
    </reaction>
</comment>
<dbReference type="EC" id="2.3.1.286" evidence="3"/>
<feature type="binding site" evidence="3">
    <location>
        <position position="58"/>
    </location>
    <ligand>
        <name>substrate</name>
    </ligand>
</feature>
<comment type="cofactor">
    <cofactor evidence="3">
        <name>Zn(2+)</name>
        <dbReference type="ChEBI" id="CHEBI:29105"/>
    </cofactor>
    <text evidence="3">Binds 1 zinc ion per subunit.</text>
</comment>
<feature type="binding site" evidence="3">
    <location>
        <position position="125"/>
    </location>
    <ligand>
        <name>Zn(2+)</name>
        <dbReference type="ChEBI" id="CHEBI:29105"/>
    </ligand>
</feature>
<feature type="binding site" evidence="3">
    <location>
        <begin position="186"/>
        <end position="188"/>
    </location>
    <ligand>
        <name>NAD(+)</name>
        <dbReference type="ChEBI" id="CHEBI:57540"/>
    </ligand>
</feature>
<dbReference type="SUPFAM" id="SSF52467">
    <property type="entry name" value="DHS-like NAD/FAD-binding domain"/>
    <property type="match status" value="1"/>
</dbReference>
<dbReference type="GO" id="GO:0036055">
    <property type="term" value="F:protein-succinyllysine desuccinylase activity"/>
    <property type="evidence" value="ECO:0007669"/>
    <property type="project" value="UniProtKB-UniRule"/>
</dbReference>
<keyword evidence="3" id="KW-0862">Zinc</keyword>
<comment type="caution">
    <text evidence="3 4">Lacks conserved residue(s) required for the propagation of feature annotation.</text>
</comment>
<feature type="binding site" evidence="3">
    <location>
        <position position="61"/>
    </location>
    <ligand>
        <name>substrate</name>
    </ligand>
</feature>
<dbReference type="PANTHER" id="PTHR11085">
    <property type="entry name" value="NAD-DEPENDENT PROTEIN DEACYLASE SIRTUIN-5, MITOCHONDRIAL-RELATED"/>
    <property type="match status" value="1"/>
</dbReference>
<comment type="subcellular location">
    <subcellularLocation>
        <location evidence="3">Cytoplasm</location>
    </subcellularLocation>
</comment>
<dbReference type="InterPro" id="IPR050134">
    <property type="entry name" value="NAD-dep_sirtuin_deacylases"/>
</dbReference>
<reference evidence="6 7" key="1">
    <citation type="submission" date="2022-12" db="EMBL/GenBank/DDBJ databases">
        <title>Coexistence and Characterization of a Novel Tigecycline Resistance gene tet(X) variant and blaNDM-1 in a Pseudomonas caeni Isolate of Chicken Origin.</title>
        <authorList>
            <person name="Lu X."/>
            <person name="Zhang L."/>
            <person name="Li R."/>
            <person name="Wang Z."/>
        </authorList>
    </citation>
    <scope>NUCLEOTIDE SEQUENCE [LARGE SCALE GENOMIC DNA]</scope>
    <source>
        <strain evidence="6 7">CE14</strain>
    </source>
</reference>
<gene>
    <name evidence="3 6" type="primary">cobB</name>
    <name evidence="6" type="ORF">O6P33_09870</name>
</gene>
<dbReference type="CDD" id="cd01412">
    <property type="entry name" value="SIRT5_Af1_CobB"/>
    <property type="match status" value="1"/>
</dbReference>
<comment type="similarity">
    <text evidence="3">Belongs to the sirtuin family. Class III subfamily.</text>
</comment>
<comment type="catalytic activity">
    <reaction evidence="3">
        <text>N(6)-acetyl-L-lysyl-[protein] + NAD(+) + H2O = 2''-O-acetyl-ADP-D-ribose + nicotinamide + L-lysyl-[protein]</text>
        <dbReference type="Rhea" id="RHEA:43636"/>
        <dbReference type="Rhea" id="RHEA-COMP:9752"/>
        <dbReference type="Rhea" id="RHEA-COMP:10731"/>
        <dbReference type="ChEBI" id="CHEBI:15377"/>
        <dbReference type="ChEBI" id="CHEBI:17154"/>
        <dbReference type="ChEBI" id="CHEBI:29969"/>
        <dbReference type="ChEBI" id="CHEBI:57540"/>
        <dbReference type="ChEBI" id="CHEBI:61930"/>
        <dbReference type="ChEBI" id="CHEBI:83767"/>
        <dbReference type="EC" id="2.3.1.286"/>
    </reaction>
</comment>
<evidence type="ECO:0000313" key="6">
    <source>
        <dbReference type="EMBL" id="WBE24670.1"/>
    </source>
</evidence>
<feature type="binding site" evidence="3">
    <location>
        <position position="146"/>
    </location>
    <ligand>
        <name>Zn(2+)</name>
        <dbReference type="ChEBI" id="CHEBI:29105"/>
    </ligand>
</feature>
<keyword evidence="3" id="KW-0963">Cytoplasm</keyword>
<dbReference type="HAMAP" id="MF_01121">
    <property type="entry name" value="Sirtuin_ClassIII"/>
    <property type="match status" value="1"/>
</dbReference>
<dbReference type="Gene3D" id="3.40.50.1220">
    <property type="entry name" value="TPP-binding domain"/>
    <property type="match status" value="1"/>
</dbReference>